<reference evidence="9 11" key="2">
    <citation type="journal article" date="2013" name="Nature">
        <title>Insights into bilaterian evolution from three spiralian genomes.</title>
        <authorList>
            <person name="Simakov O."/>
            <person name="Marletaz F."/>
            <person name="Cho S.J."/>
            <person name="Edsinger-Gonzales E."/>
            <person name="Havlak P."/>
            <person name="Hellsten U."/>
            <person name="Kuo D.H."/>
            <person name="Larsson T."/>
            <person name="Lv J."/>
            <person name="Arendt D."/>
            <person name="Savage R."/>
            <person name="Osoegawa K."/>
            <person name="de Jong P."/>
            <person name="Grimwood J."/>
            <person name="Chapman J.A."/>
            <person name="Shapiro H."/>
            <person name="Aerts A."/>
            <person name="Otillar R.P."/>
            <person name="Terry A.Y."/>
            <person name="Boore J.L."/>
            <person name="Grigoriev I.V."/>
            <person name="Lindberg D.R."/>
            <person name="Seaver E.C."/>
            <person name="Weisblat D.A."/>
            <person name="Putnam N.H."/>
            <person name="Rokhsar D.S."/>
        </authorList>
    </citation>
    <scope>NUCLEOTIDE SEQUENCE</scope>
    <source>
        <strain evidence="9 11">I ESC-2004</strain>
    </source>
</reference>
<accession>R7V9Y9</accession>
<dbReference type="InterPro" id="IPR013783">
    <property type="entry name" value="Ig-like_fold"/>
</dbReference>
<dbReference type="Pfam" id="PF07714">
    <property type="entry name" value="PK_Tyr_Ser-Thr"/>
    <property type="match status" value="1"/>
</dbReference>
<dbReference type="PANTHER" id="PTHR11640:SF31">
    <property type="entry name" value="IRREGULAR CHIASM C-ROUGHEST PROTEIN-RELATED"/>
    <property type="match status" value="1"/>
</dbReference>
<feature type="domain" description="Ig-like" evidence="8">
    <location>
        <begin position="431"/>
        <end position="495"/>
    </location>
</feature>
<name>R7V9Y9_CAPTE</name>
<feature type="domain" description="Ig-like" evidence="8">
    <location>
        <begin position="315"/>
        <end position="417"/>
    </location>
</feature>
<dbReference type="PANTHER" id="PTHR11640">
    <property type="entry name" value="NEPHRIN"/>
    <property type="match status" value="1"/>
</dbReference>
<sequence>MVKVHEEEDADLIWRTIDVISPSVAHAFYHTSYDEFHRLMLFENGSYFTYNECEGRCEHLESSRQTGIRIPSIGASDAREKYMINLFAMGSNDNAVIYLFRPPDDAMLTSYPSVVIEGDDLSINCSCSSNSLPSASRPNVLMLYTWFRDSVELDPSALPIRHSFPESDQSLLLISDTDRADTGSYKCIGYENGSRLQSEESDTYVLDVLCTYKCTQTFGLRFYNDCLDTPGTAFITGDSEVVENENITLTCSTSDLGNPEGNYTWITPNGDTHLGDTLTVISLSIEEDEGEYECYVENHERGASDEHTLTVYYNPTIERDLPSIKTVYNTDESFSVSCSFRARPEADVIWMRKDGSPLPSNVFLVTTTTEVVGKYALTTARVGWSEADIEARRGQGGMMMCEASNEVREAVQSVTMDLRIYFSPYDLGITPESPVVELKEGNDLTERICSAICEPSCSFSWHFGSEDGPLISNSSRLDSMENVDRQRNGSYYCKAWNGIGTVPHVVFDLIVYYGPKILSFTSSPPDGSIFENDDANFSCSVDTRPGANIQLLGPEGLAKSVENETGLWHTLHGVTCMNSGTYSCWSNNSKTGLSDESTVIIKVKCAPSVLATFPEDRMHNASTGGSVSFSVDVLAYPAPEFQWRRILSNGSAVNLPSEDSDNRTTLTINKVKIEEYGNYYVSAYNSIGRWEDVLFQLVQADYSASIDVSLIGGIIGALLFMVIIIIGIIVFVVRSGGFKSACQRIRRTLSFSPAIPRASTEVDNIEMKSDEKQPHSSILRPGRSNNLNQCGSTQVKLPEIFSSRVVSRSPLRTDTLFSWEEIRSLPISEFGQRREFILQTIKPGIESKRNIARLFMNGITETAEECKKEGYYYLNVDIPIYDVTKRGSNVSECESFSEDNVLLLFEKHKAPLSEYLGRFALDDIDENNLRNVIVGIANGLSTIHQAGALMYKLTAESVLIADDNNIWIPKLSGFSTEQMVNERISNDYWTRKSQENKVKHCMEADVRDLGTLYLEILAVDEPYFKITDLRKQIPQGHLPEKPEKCTDEIYDIMRRCWAINPRDRPTAQRVAEEIGSLDRMINSCSLDNGIRSPFNLGDVECFESES</sequence>
<evidence type="ECO:0000256" key="1">
    <source>
        <dbReference type="ARBA" id="ARBA00004479"/>
    </source>
</evidence>
<dbReference type="PROSITE" id="PS50835">
    <property type="entry name" value="IG_LIKE"/>
    <property type="match status" value="5"/>
</dbReference>
<dbReference type="PIRSF" id="PIRSF000615">
    <property type="entry name" value="TyrPK_CSF1-R"/>
    <property type="match status" value="1"/>
</dbReference>
<keyword evidence="6" id="KW-1133">Transmembrane helix</keyword>
<dbReference type="OrthoDB" id="6353782at2759"/>
<keyword evidence="6" id="KW-0812">Transmembrane</keyword>
<protein>
    <recommendedName>
        <fullName evidence="12">Receptor protein-tyrosine kinase</fullName>
    </recommendedName>
</protein>
<dbReference type="GO" id="GO:0005524">
    <property type="term" value="F:ATP binding"/>
    <property type="evidence" value="ECO:0007669"/>
    <property type="project" value="InterPro"/>
</dbReference>
<evidence type="ECO:0000313" key="10">
    <source>
        <dbReference type="EnsemblMetazoa" id="CapteP202587"/>
    </source>
</evidence>
<dbReference type="EnsemblMetazoa" id="CapteT202587">
    <property type="protein sequence ID" value="CapteP202587"/>
    <property type="gene ID" value="CapteG202587"/>
</dbReference>
<dbReference type="Gene3D" id="1.10.510.10">
    <property type="entry name" value="Transferase(Phosphotransferase) domain 1"/>
    <property type="match status" value="1"/>
</dbReference>
<dbReference type="PROSITE" id="PS50011">
    <property type="entry name" value="PROTEIN_KINASE_DOM"/>
    <property type="match status" value="1"/>
</dbReference>
<dbReference type="InterPro" id="IPR051275">
    <property type="entry name" value="Cell_adhesion_signaling"/>
</dbReference>
<comment type="subcellular location">
    <subcellularLocation>
        <location evidence="1">Membrane</location>
        <topology evidence="1">Single-pass type I membrane protein</topology>
    </subcellularLocation>
</comment>
<evidence type="ECO:0000259" key="7">
    <source>
        <dbReference type="PROSITE" id="PS50011"/>
    </source>
</evidence>
<keyword evidence="4" id="KW-0325">Glycoprotein</keyword>
<dbReference type="SMART" id="SM00409">
    <property type="entry name" value="IG"/>
    <property type="match status" value="5"/>
</dbReference>
<keyword evidence="2 6" id="KW-0472">Membrane</keyword>
<dbReference type="InterPro" id="IPR013098">
    <property type="entry name" value="Ig_I-set"/>
</dbReference>
<dbReference type="InterPro" id="IPR007110">
    <property type="entry name" value="Ig-like_dom"/>
</dbReference>
<gene>
    <name evidence="9" type="ORF">CAPTEDRAFT_202587</name>
</gene>
<dbReference type="GO" id="GO:0005911">
    <property type="term" value="C:cell-cell junction"/>
    <property type="evidence" value="ECO:0007669"/>
    <property type="project" value="TreeGrafter"/>
</dbReference>
<feature type="domain" description="Protein kinase" evidence="7">
    <location>
        <begin position="819"/>
        <end position="1081"/>
    </location>
</feature>
<evidence type="ECO:0000256" key="4">
    <source>
        <dbReference type="ARBA" id="ARBA00023180"/>
    </source>
</evidence>
<dbReference type="FunCoup" id="R7V9Y9">
    <property type="interactions" value="69"/>
</dbReference>
<dbReference type="GO" id="GO:0050839">
    <property type="term" value="F:cell adhesion molecule binding"/>
    <property type="evidence" value="ECO:0007669"/>
    <property type="project" value="TreeGrafter"/>
</dbReference>
<proteinExistence type="predicted"/>
<reference evidence="11" key="1">
    <citation type="submission" date="2012-12" db="EMBL/GenBank/DDBJ databases">
        <authorList>
            <person name="Hellsten U."/>
            <person name="Grimwood J."/>
            <person name="Chapman J.A."/>
            <person name="Shapiro H."/>
            <person name="Aerts A."/>
            <person name="Otillar R.P."/>
            <person name="Terry A.Y."/>
            <person name="Boore J.L."/>
            <person name="Simakov O."/>
            <person name="Marletaz F."/>
            <person name="Cho S.-J."/>
            <person name="Edsinger-Gonzales E."/>
            <person name="Havlak P."/>
            <person name="Kuo D.-H."/>
            <person name="Larsson T."/>
            <person name="Lv J."/>
            <person name="Arendt D."/>
            <person name="Savage R."/>
            <person name="Osoegawa K."/>
            <person name="de Jong P."/>
            <person name="Lindberg D.R."/>
            <person name="Seaver E.C."/>
            <person name="Weisblat D.A."/>
            <person name="Putnam N.H."/>
            <person name="Grigoriev I.V."/>
            <person name="Rokhsar D.S."/>
        </authorList>
    </citation>
    <scope>NUCLEOTIDE SEQUENCE</scope>
    <source>
        <strain evidence="11">I ESC-2004</strain>
    </source>
</reference>
<feature type="domain" description="Ig-like" evidence="8">
    <location>
        <begin position="103"/>
        <end position="203"/>
    </location>
</feature>
<dbReference type="SUPFAM" id="SSF56112">
    <property type="entry name" value="Protein kinase-like (PK-like)"/>
    <property type="match status" value="1"/>
</dbReference>
<dbReference type="AlphaFoldDB" id="R7V9Y9"/>
<dbReference type="InterPro" id="IPR003598">
    <property type="entry name" value="Ig_sub2"/>
</dbReference>
<dbReference type="InterPro" id="IPR011009">
    <property type="entry name" value="Kinase-like_dom_sf"/>
</dbReference>
<dbReference type="InterPro" id="IPR001245">
    <property type="entry name" value="Ser-Thr/Tyr_kinase_cat_dom"/>
</dbReference>
<reference evidence="10" key="3">
    <citation type="submission" date="2015-06" db="UniProtKB">
        <authorList>
            <consortium name="EnsemblMetazoa"/>
        </authorList>
    </citation>
    <scope>IDENTIFICATION</scope>
</reference>
<dbReference type="EMBL" id="KB295454">
    <property type="protein sequence ID" value="ELU13146.1"/>
    <property type="molecule type" value="Genomic_DNA"/>
</dbReference>
<dbReference type="HOGENOM" id="CLU_010350_0_0_1"/>
<dbReference type="SUPFAM" id="SSF48726">
    <property type="entry name" value="Immunoglobulin"/>
    <property type="match status" value="5"/>
</dbReference>
<dbReference type="Gene3D" id="2.60.40.10">
    <property type="entry name" value="Immunoglobulins"/>
    <property type="match status" value="6"/>
</dbReference>
<dbReference type="InterPro" id="IPR000719">
    <property type="entry name" value="Prot_kinase_dom"/>
</dbReference>
<keyword evidence="3" id="KW-1015">Disulfide bond</keyword>
<dbReference type="InterPro" id="IPR003599">
    <property type="entry name" value="Ig_sub"/>
</dbReference>
<dbReference type="GO" id="GO:0004672">
    <property type="term" value="F:protein kinase activity"/>
    <property type="evidence" value="ECO:0007669"/>
    <property type="project" value="InterPro"/>
</dbReference>
<feature type="domain" description="Ig-like" evidence="8">
    <location>
        <begin position="230"/>
        <end position="310"/>
    </location>
</feature>
<dbReference type="STRING" id="283909.R7V9Y9"/>
<dbReference type="Pfam" id="PF13927">
    <property type="entry name" value="Ig_3"/>
    <property type="match status" value="1"/>
</dbReference>
<keyword evidence="11" id="KW-1185">Reference proteome</keyword>
<evidence type="ECO:0008006" key="12">
    <source>
        <dbReference type="Google" id="ProtNLM"/>
    </source>
</evidence>
<dbReference type="GO" id="GO:0098609">
    <property type="term" value="P:cell-cell adhesion"/>
    <property type="evidence" value="ECO:0007669"/>
    <property type="project" value="TreeGrafter"/>
</dbReference>
<feature type="domain" description="Ig-like" evidence="8">
    <location>
        <begin position="607"/>
        <end position="686"/>
    </location>
</feature>
<evidence type="ECO:0000256" key="3">
    <source>
        <dbReference type="ARBA" id="ARBA00023157"/>
    </source>
</evidence>
<evidence type="ECO:0000259" key="8">
    <source>
        <dbReference type="PROSITE" id="PS50835"/>
    </source>
</evidence>
<dbReference type="Pfam" id="PF07679">
    <property type="entry name" value="I-set"/>
    <property type="match status" value="1"/>
</dbReference>
<evidence type="ECO:0000256" key="5">
    <source>
        <dbReference type="ARBA" id="ARBA00023319"/>
    </source>
</evidence>
<evidence type="ECO:0000256" key="2">
    <source>
        <dbReference type="ARBA" id="ARBA00023136"/>
    </source>
</evidence>
<dbReference type="OMA" id="SHLHIEA"/>
<evidence type="ECO:0000313" key="11">
    <source>
        <dbReference type="Proteomes" id="UP000014760"/>
    </source>
</evidence>
<feature type="transmembrane region" description="Helical" evidence="6">
    <location>
        <begin position="710"/>
        <end position="733"/>
    </location>
</feature>
<dbReference type="SMART" id="SM00408">
    <property type="entry name" value="IGc2"/>
    <property type="match status" value="5"/>
</dbReference>
<evidence type="ECO:0000313" key="9">
    <source>
        <dbReference type="EMBL" id="ELU13146.1"/>
    </source>
</evidence>
<organism evidence="9">
    <name type="scientific">Capitella teleta</name>
    <name type="common">Polychaete worm</name>
    <dbReference type="NCBI Taxonomy" id="283909"/>
    <lineage>
        <taxon>Eukaryota</taxon>
        <taxon>Metazoa</taxon>
        <taxon>Spiralia</taxon>
        <taxon>Lophotrochozoa</taxon>
        <taxon>Annelida</taxon>
        <taxon>Polychaeta</taxon>
        <taxon>Sedentaria</taxon>
        <taxon>Scolecida</taxon>
        <taxon>Capitellidae</taxon>
        <taxon>Capitella</taxon>
    </lineage>
</organism>
<evidence type="ECO:0000256" key="6">
    <source>
        <dbReference type="SAM" id="Phobius"/>
    </source>
</evidence>
<dbReference type="GO" id="GO:0005886">
    <property type="term" value="C:plasma membrane"/>
    <property type="evidence" value="ECO:0007669"/>
    <property type="project" value="TreeGrafter"/>
</dbReference>
<keyword evidence="5" id="KW-0393">Immunoglobulin domain</keyword>
<dbReference type="CDD" id="cd00096">
    <property type="entry name" value="Ig"/>
    <property type="match status" value="1"/>
</dbReference>
<dbReference type="EMBL" id="AMQN01005225">
    <property type="status" value="NOT_ANNOTATED_CDS"/>
    <property type="molecule type" value="Genomic_DNA"/>
</dbReference>
<dbReference type="InterPro" id="IPR036179">
    <property type="entry name" value="Ig-like_dom_sf"/>
</dbReference>
<dbReference type="Proteomes" id="UP000014760">
    <property type="component" value="Unassembled WGS sequence"/>
</dbReference>